<proteinExistence type="predicted"/>
<feature type="compositionally biased region" description="Low complexity" evidence="1">
    <location>
        <begin position="346"/>
        <end position="375"/>
    </location>
</feature>
<reference evidence="2 3" key="1">
    <citation type="journal article" date="2022" name="bioRxiv">
        <title>Genomics of Preaxostyla Flagellates Illuminates Evolutionary Transitions and the Path Towards Mitochondrial Loss.</title>
        <authorList>
            <person name="Novak L.V.F."/>
            <person name="Treitli S.C."/>
            <person name="Pyrih J."/>
            <person name="Halakuc P."/>
            <person name="Pipaliya S.V."/>
            <person name="Vacek V."/>
            <person name="Brzon O."/>
            <person name="Soukal P."/>
            <person name="Eme L."/>
            <person name="Dacks J.B."/>
            <person name="Karnkowska A."/>
            <person name="Elias M."/>
            <person name="Hampl V."/>
        </authorList>
    </citation>
    <scope>NUCLEOTIDE SEQUENCE [LARGE SCALE GENOMIC DNA]</scope>
    <source>
        <strain evidence="2">NAU3</strain>
        <tissue evidence="2">Gut</tissue>
    </source>
</reference>
<dbReference type="EMBL" id="JARBJD010000122">
    <property type="protein sequence ID" value="KAK2951248.1"/>
    <property type="molecule type" value="Genomic_DNA"/>
</dbReference>
<name>A0ABQ9XFJ8_9EUKA</name>
<dbReference type="Proteomes" id="UP001281761">
    <property type="component" value="Unassembled WGS sequence"/>
</dbReference>
<accession>A0ABQ9XFJ8</accession>
<organism evidence="2 3">
    <name type="scientific">Blattamonas nauphoetae</name>
    <dbReference type="NCBI Taxonomy" id="2049346"/>
    <lineage>
        <taxon>Eukaryota</taxon>
        <taxon>Metamonada</taxon>
        <taxon>Preaxostyla</taxon>
        <taxon>Oxymonadida</taxon>
        <taxon>Blattamonas</taxon>
    </lineage>
</organism>
<evidence type="ECO:0000313" key="3">
    <source>
        <dbReference type="Proteomes" id="UP001281761"/>
    </source>
</evidence>
<feature type="region of interest" description="Disordered" evidence="1">
    <location>
        <begin position="302"/>
        <end position="323"/>
    </location>
</feature>
<protein>
    <submittedName>
        <fullName evidence="2">Uncharacterized protein</fullName>
    </submittedName>
</protein>
<evidence type="ECO:0000313" key="2">
    <source>
        <dbReference type="EMBL" id="KAK2951248.1"/>
    </source>
</evidence>
<gene>
    <name evidence="2" type="ORF">BLNAU_13864</name>
</gene>
<feature type="region of interest" description="Disordered" evidence="1">
    <location>
        <begin position="341"/>
        <end position="387"/>
    </location>
</feature>
<evidence type="ECO:0000256" key="1">
    <source>
        <dbReference type="SAM" id="MobiDB-lite"/>
    </source>
</evidence>
<sequence>MNEQTSISLSTSFSGSIECGESAVDHIALSSEIQNESLASFVQNLTLRKGDLSWARLIEWFVEAAIGVELFRKHDPSAPPLSFENIQIDGSSTILIDPSSTEQEPPSISGSLASDLSTISSFFLDIHRTLNQSKRLILPLDDHVGVVCSRIMVALLEHFIASGDIILPDSSPHDYFPYFLEFYNDCIEHHPRTLFHLTNSLARLFCVFVDSHSKRRDFVLTPHSFLLGAQAETSEKLLEVVDKVKETHSLEVVRNLHFDWKEWVTMMEMVEQGVTALTDLSFLQSRCFRPTLEALQVKHQHIIKPPQNEESSRAESSSEDLHSEQFPMPFRFKGSQHSLSTISTETQLPSQHSSSSSDSQHSSSSSDTQILSSPQPHQRNQHPLRKASSIHSHAILTVIHSLLSKPPIDSFPWILRTGLIPEKELEIAATFSRGPVSLDERFGPSLFDEPDDTKITESLARCWEVIRTTQSLQCIDDLDSFGTLVIQNLHSSPQIIAAFCYKLFIHLTHLLPVLDPRAGQFRTLRTAFRDGTQIEQQALLYLWRIWLHSRPIDRNEQKMRVADFDFDGFMAADMTDTQLFDEACQFVIVLISSNNASITEQWKSDFILQFEKKNRMLDRLAGRQGPWTNERKSTLTRTTTHIYIAEMMSVFHGFAFPSELAELITIDLNSSPHRYERFINPAVFLNHTSIAPKHRHFFFPMDLMFERYVRDNPIAFFQNPQPHRTLFRERWFLHSPMVGLHSLFVRSIPLSLTQTTLSFLLTYVVGFEDRHVLFNEFHDLYSAFPPPRLLDRLLSSSRLVKADIFIWSRYLVHVWSLCESVAPFGECSSLAKVFKMLAPFDSNLDEHEKNMFSKVGTVVVFLHWLNIPAHFDSPLICHLHSLAGAQRGVLQTLSSHSGIPSLVAPLTSESISDSINHIAPDNDSMNKKVALLIMLVRSIQFPIFYPSLVELTHNVLIPRFLLSHTPAIASAAFEFYHRFVRFSSDAVRMKLVRFGLLDHIVFAVSCSSFLDDYEKGVDVIGILLDTIRRDHLRRRMRVFDFSRGLNRHSGGSSSL</sequence>
<comment type="caution">
    <text evidence="2">The sequence shown here is derived from an EMBL/GenBank/DDBJ whole genome shotgun (WGS) entry which is preliminary data.</text>
</comment>
<keyword evidence="3" id="KW-1185">Reference proteome</keyword>